<dbReference type="RefSeq" id="WP_028052486.1">
    <property type="nucleotide sequence ID" value="NZ_ATYG01000021.1"/>
</dbReference>
<keyword evidence="2" id="KW-1185">Reference proteome</keyword>
<evidence type="ECO:0000313" key="2">
    <source>
        <dbReference type="Proteomes" id="UP000604066"/>
    </source>
</evidence>
<organism evidence="1 2">
    <name type="scientific">Carboxydothermus ferrireducens DSM 11255</name>
    <dbReference type="NCBI Taxonomy" id="1119529"/>
    <lineage>
        <taxon>Bacteria</taxon>
        <taxon>Bacillati</taxon>
        <taxon>Bacillota</taxon>
        <taxon>Clostridia</taxon>
        <taxon>Thermoanaerobacterales</taxon>
        <taxon>Thermoanaerobacteraceae</taxon>
        <taxon>Carboxydothermus</taxon>
    </lineage>
</organism>
<reference evidence="1 2" key="1">
    <citation type="submission" date="2020-07" db="EMBL/GenBank/DDBJ databases">
        <title>Genomic Encyclopedia of Type Strains, Phase III (KMG-III): the genomes of soil and plant-associated and newly described type strains.</title>
        <authorList>
            <person name="Whitman W."/>
        </authorList>
    </citation>
    <scope>NUCLEOTIDE SEQUENCE [LARGE SCALE GENOMIC DNA]</scope>
    <source>
        <strain evidence="1 2">DSM 11255</strain>
    </source>
</reference>
<sequence>MIKNCCYFCGVITYSVLTLNGKKYQICDNCLEKNMQFQKRKANLPLTGAKSKGGGKWRLQKSNF</sequence>
<proteinExistence type="predicted"/>
<dbReference type="Proteomes" id="UP000604066">
    <property type="component" value="Unassembled WGS sequence"/>
</dbReference>
<accession>A0ABX2RAM0</accession>
<dbReference type="EMBL" id="JACCBS010000001">
    <property type="protein sequence ID" value="NYE57118.1"/>
    <property type="molecule type" value="Genomic_DNA"/>
</dbReference>
<name>A0ABX2RAM0_9THEO</name>
<comment type="caution">
    <text evidence="1">The sequence shown here is derived from an EMBL/GenBank/DDBJ whole genome shotgun (WGS) entry which is preliminary data.</text>
</comment>
<evidence type="ECO:0000313" key="1">
    <source>
        <dbReference type="EMBL" id="NYE57118.1"/>
    </source>
</evidence>
<protein>
    <submittedName>
        <fullName evidence="1">Uncharacterized protein</fullName>
    </submittedName>
</protein>
<gene>
    <name evidence="1" type="ORF">HDG70_000824</name>
</gene>